<name>A0A0D7A7Q5_9AGAR</name>
<sequence length="169" mass="18901">MPWIHIYDFFTRDICSSNQNLCDGDSDSSDMDANDTSTDSSSSSGPSSASYIGVAAVGAVLLLSLIFWLIFGSYPRRQYRQWRCWGTRGSDPERDAQAAKEDERQKEAYVALSWLPSARQQERHNRQHGADNRPKSDPKVTVVSLPLVDSNRSSTDGAKAQQRLFPLAR</sequence>
<feature type="region of interest" description="Disordered" evidence="1">
    <location>
        <begin position="25"/>
        <end position="47"/>
    </location>
</feature>
<dbReference type="EMBL" id="KN882016">
    <property type="protein sequence ID" value="KIY47047.1"/>
    <property type="molecule type" value="Genomic_DNA"/>
</dbReference>
<protein>
    <submittedName>
        <fullName evidence="3">Uncharacterized protein</fullName>
    </submittedName>
</protein>
<feature type="transmembrane region" description="Helical" evidence="2">
    <location>
        <begin position="49"/>
        <end position="71"/>
    </location>
</feature>
<organism evidence="3 4">
    <name type="scientific">Fistulina hepatica ATCC 64428</name>
    <dbReference type="NCBI Taxonomy" id="1128425"/>
    <lineage>
        <taxon>Eukaryota</taxon>
        <taxon>Fungi</taxon>
        <taxon>Dikarya</taxon>
        <taxon>Basidiomycota</taxon>
        <taxon>Agaricomycotina</taxon>
        <taxon>Agaricomycetes</taxon>
        <taxon>Agaricomycetidae</taxon>
        <taxon>Agaricales</taxon>
        <taxon>Fistulinaceae</taxon>
        <taxon>Fistulina</taxon>
    </lineage>
</organism>
<evidence type="ECO:0000256" key="1">
    <source>
        <dbReference type="SAM" id="MobiDB-lite"/>
    </source>
</evidence>
<reference evidence="3 4" key="1">
    <citation type="journal article" date="2015" name="Fungal Genet. Biol.">
        <title>Evolution of novel wood decay mechanisms in Agaricales revealed by the genome sequences of Fistulina hepatica and Cylindrobasidium torrendii.</title>
        <authorList>
            <person name="Floudas D."/>
            <person name="Held B.W."/>
            <person name="Riley R."/>
            <person name="Nagy L.G."/>
            <person name="Koehler G."/>
            <person name="Ransdell A.S."/>
            <person name="Younus H."/>
            <person name="Chow J."/>
            <person name="Chiniquy J."/>
            <person name="Lipzen A."/>
            <person name="Tritt A."/>
            <person name="Sun H."/>
            <person name="Haridas S."/>
            <person name="LaButti K."/>
            <person name="Ohm R.A."/>
            <person name="Kues U."/>
            <person name="Blanchette R.A."/>
            <person name="Grigoriev I.V."/>
            <person name="Minto R.E."/>
            <person name="Hibbett D.S."/>
        </authorList>
    </citation>
    <scope>NUCLEOTIDE SEQUENCE [LARGE SCALE GENOMIC DNA]</scope>
    <source>
        <strain evidence="3 4">ATCC 64428</strain>
    </source>
</reference>
<dbReference type="AlphaFoldDB" id="A0A0D7A7Q5"/>
<evidence type="ECO:0000256" key="2">
    <source>
        <dbReference type="SAM" id="Phobius"/>
    </source>
</evidence>
<evidence type="ECO:0000313" key="4">
    <source>
        <dbReference type="Proteomes" id="UP000054144"/>
    </source>
</evidence>
<keyword evidence="2" id="KW-0812">Transmembrane</keyword>
<keyword evidence="2" id="KW-1133">Transmembrane helix</keyword>
<evidence type="ECO:0000313" key="3">
    <source>
        <dbReference type="EMBL" id="KIY47047.1"/>
    </source>
</evidence>
<keyword evidence="4" id="KW-1185">Reference proteome</keyword>
<proteinExistence type="predicted"/>
<feature type="compositionally biased region" description="Basic and acidic residues" evidence="1">
    <location>
        <begin position="120"/>
        <end position="138"/>
    </location>
</feature>
<accession>A0A0D7A7Q5</accession>
<feature type="compositionally biased region" description="Low complexity" evidence="1">
    <location>
        <begin position="34"/>
        <end position="47"/>
    </location>
</feature>
<gene>
    <name evidence="3" type="ORF">FISHEDRAFT_75080</name>
</gene>
<dbReference type="Proteomes" id="UP000054144">
    <property type="component" value="Unassembled WGS sequence"/>
</dbReference>
<keyword evidence="2" id="KW-0472">Membrane</keyword>
<feature type="region of interest" description="Disordered" evidence="1">
    <location>
        <begin position="116"/>
        <end position="169"/>
    </location>
</feature>